<dbReference type="InterPro" id="IPR016181">
    <property type="entry name" value="Acyl_CoA_acyltransferase"/>
</dbReference>
<comment type="caution">
    <text evidence="2">The sequence shown here is derived from an EMBL/GenBank/DDBJ whole genome shotgun (WGS) entry which is preliminary data.</text>
</comment>
<accession>A0ABW1FG41</accession>
<dbReference type="PROSITE" id="PS51186">
    <property type="entry name" value="GNAT"/>
    <property type="match status" value="1"/>
</dbReference>
<proteinExistence type="predicted"/>
<dbReference type="RefSeq" id="WP_345086153.1">
    <property type="nucleotide sequence ID" value="NZ_BAAAWG010000010.1"/>
</dbReference>
<dbReference type="Pfam" id="PF13302">
    <property type="entry name" value="Acetyltransf_3"/>
    <property type="match status" value="1"/>
</dbReference>
<sequence>MIRDEARLLALEVDAIHGLDRSPGGAPARLRDPSVLALWAWSPRARLAALGPALAPPHTLGDSGGPYAPELRPEPLVRLAAALGETAVTLEGGPCFVFPAPLPDPGPAPLPVLVSTEAGRTAAQRLIRPENWQPGEWAELIGGGAGPWAMAVHDGQPVSICHTPAEGPTTAEAGIWTRADFRGRGLAPAVVAAWSHHARHGKEALFYSTTAANRASRAVARRLGLTPLGWLWRLRAAEPGNG</sequence>
<reference evidence="3" key="1">
    <citation type="journal article" date="2019" name="Int. J. Syst. Evol. Microbiol.">
        <title>The Global Catalogue of Microorganisms (GCM) 10K type strain sequencing project: providing services to taxonomists for standard genome sequencing and annotation.</title>
        <authorList>
            <consortium name="The Broad Institute Genomics Platform"/>
            <consortium name="The Broad Institute Genome Sequencing Center for Infectious Disease"/>
            <person name="Wu L."/>
            <person name="Ma J."/>
        </authorList>
    </citation>
    <scope>NUCLEOTIDE SEQUENCE [LARGE SCALE GENOMIC DNA]</scope>
    <source>
        <strain evidence="3">CGMCC 1.15809</strain>
    </source>
</reference>
<dbReference type="Gene3D" id="3.40.630.30">
    <property type="match status" value="1"/>
</dbReference>
<gene>
    <name evidence="2" type="ORF">ACFP3M_08680</name>
</gene>
<name>A0ABW1FG41_9ACTN</name>
<evidence type="ECO:0000313" key="2">
    <source>
        <dbReference type="EMBL" id="MFC5892887.1"/>
    </source>
</evidence>
<protein>
    <submittedName>
        <fullName evidence="2">GNAT family N-acetyltransferase</fullName>
    </submittedName>
</protein>
<evidence type="ECO:0000259" key="1">
    <source>
        <dbReference type="PROSITE" id="PS51186"/>
    </source>
</evidence>
<dbReference type="Proteomes" id="UP001596241">
    <property type="component" value="Unassembled WGS sequence"/>
</dbReference>
<dbReference type="EMBL" id="JBHSPW010000003">
    <property type="protein sequence ID" value="MFC5892887.1"/>
    <property type="molecule type" value="Genomic_DNA"/>
</dbReference>
<keyword evidence="3" id="KW-1185">Reference proteome</keyword>
<dbReference type="InterPro" id="IPR000182">
    <property type="entry name" value="GNAT_dom"/>
</dbReference>
<evidence type="ECO:0000313" key="3">
    <source>
        <dbReference type="Proteomes" id="UP001596241"/>
    </source>
</evidence>
<feature type="domain" description="N-acetyltransferase" evidence="1">
    <location>
        <begin position="110"/>
        <end position="242"/>
    </location>
</feature>
<dbReference type="SUPFAM" id="SSF55729">
    <property type="entry name" value="Acyl-CoA N-acyltransferases (Nat)"/>
    <property type="match status" value="1"/>
</dbReference>
<organism evidence="2 3">
    <name type="scientific">Streptomyces ramulosus</name>
    <dbReference type="NCBI Taxonomy" id="47762"/>
    <lineage>
        <taxon>Bacteria</taxon>
        <taxon>Bacillati</taxon>
        <taxon>Actinomycetota</taxon>
        <taxon>Actinomycetes</taxon>
        <taxon>Kitasatosporales</taxon>
        <taxon>Streptomycetaceae</taxon>
        <taxon>Streptomyces</taxon>
    </lineage>
</organism>